<evidence type="ECO:0000313" key="3">
    <source>
        <dbReference type="Proteomes" id="UP000594262"/>
    </source>
</evidence>
<sequence length="297" mass="34790">MIYKVKNMYSEEERYIFFFADVPHLIKTARNCLWSSGSDFSPRFMWNNGSYLLWQHIKTMFYEDMDNGLKLMPKLTTDHILLNSYSKMRVYLAAEILSNTVGNMLLKFGPEEAKGTAGFCLQMDQFFDCFNVRNTKEHKKTGKPFLAPYTTVDPKKDERFSFLDKFLKYLDDWKKSTMERPGEFSQTNRNNMFLSLPTYNGIKISISSLKEIIPFLLDQCGFDYVLTEKFCQDDIENYFGKQRAIGRFKDNPTAKDSIYNDNIIKSQFDTRPIAGNVRKAEFDPKDIPDTPIKKRKC</sequence>
<feature type="domain" description="Transposable element P transposase-like GTP-binding insertion" evidence="1">
    <location>
        <begin position="24"/>
        <end position="139"/>
    </location>
</feature>
<proteinExistence type="predicted"/>
<evidence type="ECO:0000259" key="1">
    <source>
        <dbReference type="Pfam" id="PF21788"/>
    </source>
</evidence>
<dbReference type="EnsemblMetazoa" id="CLYHEMT011127.1">
    <property type="protein sequence ID" value="CLYHEMP011127.1"/>
    <property type="gene ID" value="CLYHEMG011127"/>
</dbReference>
<protein>
    <recommendedName>
        <fullName evidence="1">Transposable element P transposase-like GTP-binding insertion domain-containing protein</fullName>
    </recommendedName>
</protein>
<dbReference type="Pfam" id="PF21788">
    <property type="entry name" value="TNP-like_GBD"/>
    <property type="match status" value="1"/>
</dbReference>
<reference evidence="2" key="1">
    <citation type="submission" date="2021-01" db="UniProtKB">
        <authorList>
            <consortium name="EnsemblMetazoa"/>
        </authorList>
    </citation>
    <scope>IDENTIFICATION</scope>
</reference>
<organism evidence="2 3">
    <name type="scientific">Clytia hemisphaerica</name>
    <dbReference type="NCBI Taxonomy" id="252671"/>
    <lineage>
        <taxon>Eukaryota</taxon>
        <taxon>Metazoa</taxon>
        <taxon>Cnidaria</taxon>
        <taxon>Hydrozoa</taxon>
        <taxon>Hydroidolina</taxon>
        <taxon>Leptothecata</taxon>
        <taxon>Obeliida</taxon>
        <taxon>Clytiidae</taxon>
        <taxon>Clytia</taxon>
    </lineage>
</organism>
<dbReference type="Proteomes" id="UP000594262">
    <property type="component" value="Unplaced"/>
</dbReference>
<keyword evidence="3" id="KW-1185">Reference proteome</keyword>
<dbReference type="AlphaFoldDB" id="A0A7M5V4G0"/>
<name>A0A7M5V4G0_9CNID</name>
<dbReference type="InterPro" id="IPR048366">
    <property type="entry name" value="TNP-like_GBD"/>
</dbReference>
<dbReference type="OrthoDB" id="6537918at2759"/>
<accession>A0A7M5V4G0</accession>
<evidence type="ECO:0000313" key="2">
    <source>
        <dbReference type="EnsemblMetazoa" id="CLYHEMP011127.1"/>
    </source>
</evidence>